<keyword evidence="2" id="KW-1185">Reference proteome</keyword>
<sequence>MPGRGNIKEETMKLTRENLTKKTDAQLRDLFAQALRCQTEAPRRSAFNDASYAVRMIGSELARRGIALR</sequence>
<dbReference type="Proteomes" id="UP000284322">
    <property type="component" value="Unassembled WGS sequence"/>
</dbReference>
<organism evidence="1 2">
    <name type="scientific">Tsuneonella suprasediminis</name>
    <dbReference type="NCBI Taxonomy" id="2306996"/>
    <lineage>
        <taxon>Bacteria</taxon>
        <taxon>Pseudomonadati</taxon>
        <taxon>Pseudomonadota</taxon>
        <taxon>Alphaproteobacteria</taxon>
        <taxon>Sphingomonadales</taxon>
        <taxon>Erythrobacteraceae</taxon>
        <taxon>Tsuneonella</taxon>
    </lineage>
</organism>
<protein>
    <submittedName>
        <fullName evidence="1">Uncharacterized protein</fullName>
    </submittedName>
</protein>
<dbReference type="EMBL" id="RAHJ01000022">
    <property type="protein sequence ID" value="RJX65465.1"/>
    <property type="molecule type" value="Genomic_DNA"/>
</dbReference>
<evidence type="ECO:0000313" key="1">
    <source>
        <dbReference type="EMBL" id="RJX65465.1"/>
    </source>
</evidence>
<reference evidence="1 2" key="1">
    <citation type="submission" date="2018-09" db="EMBL/GenBank/DDBJ databases">
        <title>Altererythrobacter sp.Ery1 and Ery12, the genome sequencing of novel strains in genus Alterythrobacter.</title>
        <authorList>
            <person name="Cheng H."/>
            <person name="Wu Y.-H."/>
            <person name="Fang C."/>
            <person name="Xu X.-W."/>
        </authorList>
    </citation>
    <scope>NUCLEOTIDE SEQUENCE [LARGE SCALE GENOMIC DNA]</scope>
    <source>
        <strain evidence="1 2">Ery12</strain>
    </source>
</reference>
<name>A0A419QXU8_9SPHN</name>
<accession>A0A419QXU8</accession>
<evidence type="ECO:0000313" key="2">
    <source>
        <dbReference type="Proteomes" id="UP000284322"/>
    </source>
</evidence>
<gene>
    <name evidence="1" type="ORF">D6858_14150</name>
</gene>
<proteinExistence type="predicted"/>
<dbReference type="AlphaFoldDB" id="A0A419QXU8"/>
<comment type="caution">
    <text evidence="1">The sequence shown here is derived from an EMBL/GenBank/DDBJ whole genome shotgun (WGS) entry which is preliminary data.</text>
</comment>